<keyword evidence="2" id="KW-0963">Cytoplasm</keyword>
<evidence type="ECO:0000259" key="5">
    <source>
        <dbReference type="PROSITE" id="PS51186"/>
    </source>
</evidence>
<dbReference type="OrthoDB" id="9794566at2"/>
<dbReference type="AlphaFoldDB" id="B7KK43"/>
<proteinExistence type="inferred from homology"/>
<dbReference type="InterPro" id="IPR006464">
    <property type="entry name" value="AcTrfase_RimI/Ard1"/>
</dbReference>
<gene>
    <name evidence="6" type="ordered locus">PCC7424_2511</name>
</gene>
<evidence type="ECO:0000313" key="6">
    <source>
        <dbReference type="EMBL" id="ACK70928.1"/>
    </source>
</evidence>
<dbReference type="SUPFAM" id="SSF55729">
    <property type="entry name" value="Acyl-CoA N-acyltransferases (Nat)"/>
    <property type="match status" value="1"/>
</dbReference>
<protein>
    <submittedName>
        <fullName evidence="6">Ribosomal-protein-alanine acetyltransferase</fullName>
    </submittedName>
</protein>
<name>B7KK43_GLOC7</name>
<reference evidence="7" key="1">
    <citation type="journal article" date="2011" name="MBio">
        <title>Novel metabolic attributes of the genus Cyanothece, comprising a group of unicellular nitrogen-fixing Cyanobacteria.</title>
        <authorList>
            <person name="Bandyopadhyay A."/>
            <person name="Elvitigala T."/>
            <person name="Welsh E."/>
            <person name="Stockel J."/>
            <person name="Liberton M."/>
            <person name="Min H."/>
            <person name="Sherman L.A."/>
            <person name="Pakrasi H.B."/>
        </authorList>
    </citation>
    <scope>NUCLEOTIDE SEQUENCE [LARGE SCALE GENOMIC DNA]</scope>
    <source>
        <strain evidence="7">PCC 7424</strain>
    </source>
</reference>
<dbReference type="HOGENOM" id="CLU_013985_23_1_3"/>
<evidence type="ECO:0000256" key="1">
    <source>
        <dbReference type="ARBA" id="ARBA00005395"/>
    </source>
</evidence>
<dbReference type="RefSeq" id="WP_015954532.1">
    <property type="nucleotide sequence ID" value="NC_011729.1"/>
</dbReference>
<sequence length="196" mass="22213">MGLVKLKLQAAKIEHLPQIVELDQLCLGGLWTLEGYGRELESPNSSLFVLSVVDSNTPTPEKLIGCGCFWAILEEAHITLLGIHPDYQGRGLGQLLLSALLEDAVKRQLERATLEVRESNQVALSVYQKFGFKTAGRRKKYYQQTGEDALILWRGDLHYPSFQKELEIWQEQINHKLIEQGFKVIVSQDSLIQPIK</sequence>
<dbReference type="PROSITE" id="PS51186">
    <property type="entry name" value="GNAT"/>
    <property type="match status" value="1"/>
</dbReference>
<dbReference type="Pfam" id="PF00583">
    <property type="entry name" value="Acetyltransf_1"/>
    <property type="match status" value="1"/>
</dbReference>
<keyword evidence="4" id="KW-0012">Acyltransferase</keyword>
<dbReference type="CDD" id="cd04301">
    <property type="entry name" value="NAT_SF"/>
    <property type="match status" value="1"/>
</dbReference>
<keyword evidence="7" id="KW-1185">Reference proteome</keyword>
<dbReference type="InterPro" id="IPR016181">
    <property type="entry name" value="Acyl_CoA_acyltransferase"/>
</dbReference>
<evidence type="ECO:0000313" key="7">
    <source>
        <dbReference type="Proteomes" id="UP000002384"/>
    </source>
</evidence>
<dbReference type="EMBL" id="CP001291">
    <property type="protein sequence ID" value="ACK70928.1"/>
    <property type="molecule type" value="Genomic_DNA"/>
</dbReference>
<feature type="domain" description="N-acetyltransferase" evidence="5">
    <location>
        <begin position="6"/>
        <end position="157"/>
    </location>
</feature>
<accession>B7KK43</accession>
<dbReference type="eggNOG" id="COG0456">
    <property type="taxonomic scope" value="Bacteria"/>
</dbReference>
<dbReference type="Proteomes" id="UP000002384">
    <property type="component" value="Chromosome"/>
</dbReference>
<dbReference type="Gene3D" id="3.40.630.30">
    <property type="match status" value="1"/>
</dbReference>
<dbReference type="GO" id="GO:0008080">
    <property type="term" value="F:N-acetyltransferase activity"/>
    <property type="evidence" value="ECO:0007669"/>
    <property type="project" value="InterPro"/>
</dbReference>
<evidence type="ECO:0000256" key="2">
    <source>
        <dbReference type="ARBA" id="ARBA00022490"/>
    </source>
</evidence>
<dbReference type="PANTHER" id="PTHR43420:SF44">
    <property type="entry name" value="ACETYLTRANSFERASE YPEA"/>
    <property type="match status" value="1"/>
</dbReference>
<dbReference type="STRING" id="65393.PCC7424_2511"/>
<dbReference type="NCBIfam" id="TIGR01575">
    <property type="entry name" value="rimI"/>
    <property type="match status" value="1"/>
</dbReference>
<evidence type="ECO:0000256" key="4">
    <source>
        <dbReference type="ARBA" id="ARBA00023315"/>
    </source>
</evidence>
<keyword evidence="3 6" id="KW-0808">Transferase</keyword>
<evidence type="ECO:0000256" key="3">
    <source>
        <dbReference type="ARBA" id="ARBA00022679"/>
    </source>
</evidence>
<dbReference type="InterPro" id="IPR050680">
    <property type="entry name" value="YpeA/RimI_acetyltransf"/>
</dbReference>
<dbReference type="InterPro" id="IPR000182">
    <property type="entry name" value="GNAT_dom"/>
</dbReference>
<dbReference type="KEGG" id="cyc:PCC7424_2511"/>
<comment type="similarity">
    <text evidence="1">Belongs to the acetyltransferase family. RimI subfamily.</text>
</comment>
<organism evidence="6 7">
    <name type="scientific">Gloeothece citriformis (strain PCC 7424)</name>
    <name type="common">Cyanothece sp. (strain PCC 7424)</name>
    <dbReference type="NCBI Taxonomy" id="65393"/>
    <lineage>
        <taxon>Bacteria</taxon>
        <taxon>Bacillati</taxon>
        <taxon>Cyanobacteriota</taxon>
        <taxon>Cyanophyceae</taxon>
        <taxon>Oscillatoriophycideae</taxon>
        <taxon>Chroococcales</taxon>
        <taxon>Aphanothecaceae</taxon>
        <taxon>Gloeothece</taxon>
        <taxon>Gloeothece citriformis</taxon>
    </lineage>
</organism>
<dbReference type="PANTHER" id="PTHR43420">
    <property type="entry name" value="ACETYLTRANSFERASE"/>
    <property type="match status" value="1"/>
</dbReference>